<dbReference type="AlphaFoldDB" id="A0A9P5Q7H6"/>
<gene>
    <name evidence="2" type="ORF">BDP27DRAFT_1285119</name>
</gene>
<feature type="transmembrane region" description="Helical" evidence="1">
    <location>
        <begin position="328"/>
        <end position="348"/>
    </location>
</feature>
<proteinExistence type="predicted"/>
<dbReference type="EMBL" id="JADNRY010000007">
    <property type="protein sequence ID" value="KAF9076239.1"/>
    <property type="molecule type" value="Genomic_DNA"/>
</dbReference>
<feature type="transmembrane region" description="Helical" evidence="1">
    <location>
        <begin position="37"/>
        <end position="58"/>
    </location>
</feature>
<dbReference type="Pfam" id="PF08426">
    <property type="entry name" value="ICE2"/>
    <property type="match status" value="2"/>
</dbReference>
<keyword evidence="3" id="KW-1185">Reference proteome</keyword>
<dbReference type="GO" id="GO:0097038">
    <property type="term" value="C:perinuclear endoplasmic reticulum"/>
    <property type="evidence" value="ECO:0007669"/>
    <property type="project" value="TreeGrafter"/>
</dbReference>
<dbReference type="GO" id="GO:0005789">
    <property type="term" value="C:endoplasmic reticulum membrane"/>
    <property type="evidence" value="ECO:0007669"/>
    <property type="project" value="TreeGrafter"/>
</dbReference>
<dbReference type="PANTHER" id="PTHR31726">
    <property type="entry name" value="PROTEIN ICE2"/>
    <property type="match status" value="1"/>
</dbReference>
<accession>A0A9P5Q7H6</accession>
<evidence type="ECO:0000256" key="1">
    <source>
        <dbReference type="SAM" id="Phobius"/>
    </source>
</evidence>
<reference evidence="2" key="1">
    <citation type="submission" date="2020-11" db="EMBL/GenBank/DDBJ databases">
        <authorList>
            <consortium name="DOE Joint Genome Institute"/>
            <person name="Ahrendt S."/>
            <person name="Riley R."/>
            <person name="Andreopoulos W."/>
            <person name="Labutti K."/>
            <person name="Pangilinan J."/>
            <person name="Ruiz-Duenas F.J."/>
            <person name="Barrasa J.M."/>
            <person name="Sanchez-Garcia M."/>
            <person name="Camarero S."/>
            <person name="Miyauchi S."/>
            <person name="Serrano A."/>
            <person name="Linde D."/>
            <person name="Babiker R."/>
            <person name="Drula E."/>
            <person name="Ayuso-Fernandez I."/>
            <person name="Pacheco R."/>
            <person name="Padilla G."/>
            <person name="Ferreira P."/>
            <person name="Barriuso J."/>
            <person name="Kellner H."/>
            <person name="Castanera R."/>
            <person name="Alfaro M."/>
            <person name="Ramirez L."/>
            <person name="Pisabarro A.G."/>
            <person name="Kuo A."/>
            <person name="Tritt A."/>
            <person name="Lipzen A."/>
            <person name="He G."/>
            <person name="Yan M."/>
            <person name="Ng V."/>
            <person name="Cullen D."/>
            <person name="Martin F."/>
            <person name="Rosso M.-N."/>
            <person name="Henrissat B."/>
            <person name="Hibbett D."/>
            <person name="Martinez A.T."/>
            <person name="Grigoriev I.V."/>
        </authorList>
    </citation>
    <scope>NUCLEOTIDE SEQUENCE</scope>
    <source>
        <strain evidence="2">AH 40177</strain>
    </source>
</reference>
<dbReference type="GO" id="GO:0048309">
    <property type="term" value="P:endoplasmic reticulum inheritance"/>
    <property type="evidence" value="ECO:0007669"/>
    <property type="project" value="TreeGrafter"/>
</dbReference>
<keyword evidence="1" id="KW-0472">Membrane</keyword>
<organism evidence="2 3">
    <name type="scientific">Rhodocollybia butyracea</name>
    <dbReference type="NCBI Taxonomy" id="206335"/>
    <lineage>
        <taxon>Eukaryota</taxon>
        <taxon>Fungi</taxon>
        <taxon>Dikarya</taxon>
        <taxon>Basidiomycota</taxon>
        <taxon>Agaricomycotina</taxon>
        <taxon>Agaricomycetes</taxon>
        <taxon>Agaricomycetidae</taxon>
        <taxon>Agaricales</taxon>
        <taxon>Marasmiineae</taxon>
        <taxon>Omphalotaceae</taxon>
        <taxon>Rhodocollybia</taxon>
    </lineage>
</organism>
<keyword evidence="1" id="KW-1133">Transmembrane helix</keyword>
<keyword evidence="1" id="KW-0812">Transmembrane</keyword>
<feature type="transmembrane region" description="Helical" evidence="1">
    <location>
        <begin position="141"/>
        <end position="159"/>
    </location>
</feature>
<feature type="transmembrane region" description="Helical" evidence="1">
    <location>
        <begin position="171"/>
        <end position="192"/>
    </location>
</feature>
<feature type="transmembrane region" description="Helical" evidence="1">
    <location>
        <begin position="103"/>
        <end position="120"/>
    </location>
</feature>
<dbReference type="PANTHER" id="PTHR31726:SF2">
    <property type="entry name" value="PROTEIN ICE2"/>
    <property type="match status" value="1"/>
</dbReference>
<dbReference type="GO" id="GO:0032541">
    <property type="term" value="C:cortical endoplasmic reticulum"/>
    <property type="evidence" value="ECO:0007669"/>
    <property type="project" value="TreeGrafter"/>
</dbReference>
<feature type="transmembrane region" description="Helical" evidence="1">
    <location>
        <begin position="65"/>
        <end position="83"/>
    </location>
</feature>
<comment type="caution">
    <text evidence="2">The sequence shown here is derived from an EMBL/GenBank/DDBJ whole genome shotgun (WGS) entry which is preliminary data.</text>
</comment>
<dbReference type="Proteomes" id="UP000772434">
    <property type="component" value="Unassembled WGS sequence"/>
</dbReference>
<dbReference type="OrthoDB" id="5577218at2759"/>
<name>A0A9P5Q7H6_9AGAR</name>
<dbReference type="GO" id="GO:0000921">
    <property type="term" value="P:septin ring assembly"/>
    <property type="evidence" value="ECO:0007669"/>
    <property type="project" value="TreeGrafter"/>
</dbReference>
<sequence length="361" mass="40407">MSSPLLWRAFSSTAKSITVAQILLFLPLTLATLSTPAFLLLSLCLAIHSVVHGTMVLLEIPNLTFLQVPIHPFLLLLCFNVFSSNVNPWIMTAARLWGNTLSLWGPFFVLLEGLSSLIVAQRLGQLGKRRIEQADTEISQFTLLVASAAAYVTSAWWIVSSYPAAASSPLSSTFLGVALTALVFLTFIGFVLRKTNIIESSALSLFIAYNVWLCGADQNQPFFLDTASSYLPLIGNLKPHFEALQNFVTNTLPKPVLITLFYRLTILHVASRILPTIGADSWESETGVDNRWDDRPTSTLTRILLTYRQLLFVTVYSHLLLLDHSSQVWWRWINIFFTLIMWGIELLVSADNDAVKDWKVE</sequence>
<evidence type="ECO:0000313" key="3">
    <source>
        <dbReference type="Proteomes" id="UP000772434"/>
    </source>
</evidence>
<evidence type="ECO:0000313" key="2">
    <source>
        <dbReference type="EMBL" id="KAF9076239.1"/>
    </source>
</evidence>
<protein>
    <submittedName>
        <fullName evidence="2">Uncharacterized protein</fullName>
    </submittedName>
</protein>
<feature type="transmembrane region" description="Helical" evidence="1">
    <location>
        <begin position="305"/>
        <end position="322"/>
    </location>
</feature>
<dbReference type="InterPro" id="IPR013635">
    <property type="entry name" value="Ice2"/>
</dbReference>